<evidence type="ECO:0000256" key="1">
    <source>
        <dbReference type="SAM" id="MobiDB-lite"/>
    </source>
</evidence>
<feature type="region of interest" description="Disordered" evidence="1">
    <location>
        <begin position="545"/>
        <end position="583"/>
    </location>
</feature>
<organism evidence="3">
    <name type="scientific">Laccaria bicolor (strain S238N-H82 / ATCC MYA-4686)</name>
    <name type="common">Bicoloured deceiver</name>
    <name type="synonym">Laccaria laccata var. bicolor</name>
    <dbReference type="NCBI Taxonomy" id="486041"/>
    <lineage>
        <taxon>Eukaryota</taxon>
        <taxon>Fungi</taxon>
        <taxon>Dikarya</taxon>
        <taxon>Basidiomycota</taxon>
        <taxon>Agaricomycotina</taxon>
        <taxon>Agaricomycetes</taxon>
        <taxon>Agaricomycetidae</taxon>
        <taxon>Agaricales</taxon>
        <taxon>Agaricineae</taxon>
        <taxon>Hydnangiaceae</taxon>
        <taxon>Laccaria</taxon>
    </lineage>
</organism>
<dbReference type="Proteomes" id="UP000001194">
    <property type="component" value="Unassembled WGS sequence"/>
</dbReference>
<gene>
    <name evidence="2" type="ORF">LACBIDRAFT_335796</name>
</gene>
<dbReference type="RefSeq" id="XP_001890726.1">
    <property type="nucleotide sequence ID" value="XM_001890691.1"/>
</dbReference>
<sequence length="583" mass="65551">MARTSPTFNLTSHVHLGRYYNFTGHLKQCGRKERNHVKCDEGGEFWLECSINFKMDRINSEAIYRNMWGLLSIGGPWEGLIHAMRSTGPHPQVGAMALPPSAALYASTPTTRHDRNQDVLNVCLLDGKELMTKEQINAFDDLQTDLIGPEEEATLDPPTRDENGVLRGGTWFERTGAVGINGTRCYPMGSTTQRTRAMWSPHWFGKLLDFMDEQLAFRKRFIKLHAEIGALAMKICLPNHVQDLYQRYTSAANIPRLGVDDNYYFQALQLNISPAIPWERHFVIDTSLVGMGVFGQMHGHRDTGDDAAGYTCMMSNTNVPEGGGTEMGRFFVLNNLIYVKMVRFSLPIFNGLFLHGGSPIILGRGIELKKNLYRINAVLYSPRFMLSGAGQYSIGFAKATSLLKLRKSSTNKGTITREANFVRDGIILMEPKSLFNFVIWGLLQISAYIVRQLPLPMGVRIDQAKFTSAFTMQDNMTTITAEPWPEAPDGSVSDPILPGEIEVDGMDPSVKAAHIRKKIHMEWIDHKANMASFIPSQWGHVKDYTDTTSQDTEVDRPKHVGGGISRKNKNEGQNRERELQHCY</sequence>
<dbReference type="OrthoDB" id="3061143at2759"/>
<protein>
    <submittedName>
        <fullName evidence="2">Predicted protein</fullName>
    </submittedName>
</protein>
<name>B0E3F8_LACBS</name>
<dbReference type="HOGENOM" id="CLU_467731_0_0_1"/>
<evidence type="ECO:0000313" key="2">
    <source>
        <dbReference type="EMBL" id="EDQ98627.1"/>
    </source>
</evidence>
<dbReference type="AlphaFoldDB" id="B0E3F8"/>
<dbReference type="KEGG" id="lbc:LACBIDRAFT_335796"/>
<dbReference type="EMBL" id="DS547229">
    <property type="protein sequence ID" value="EDQ98627.1"/>
    <property type="molecule type" value="Genomic_DNA"/>
</dbReference>
<feature type="compositionally biased region" description="Basic and acidic residues" evidence="1">
    <location>
        <begin position="568"/>
        <end position="583"/>
    </location>
</feature>
<evidence type="ECO:0000313" key="3">
    <source>
        <dbReference type="Proteomes" id="UP000001194"/>
    </source>
</evidence>
<dbReference type="GeneID" id="6086381"/>
<reference evidence="2 3" key="1">
    <citation type="journal article" date="2008" name="Nature">
        <title>The genome of Laccaria bicolor provides insights into mycorrhizal symbiosis.</title>
        <authorList>
            <person name="Martin F."/>
            <person name="Aerts A."/>
            <person name="Ahren D."/>
            <person name="Brun A."/>
            <person name="Danchin E.G.J."/>
            <person name="Duchaussoy F."/>
            <person name="Gibon J."/>
            <person name="Kohler A."/>
            <person name="Lindquist E."/>
            <person name="Pereda V."/>
            <person name="Salamov A."/>
            <person name="Shapiro H.J."/>
            <person name="Wuyts J."/>
            <person name="Blaudez D."/>
            <person name="Buee M."/>
            <person name="Brokstein P."/>
            <person name="Canbaeck B."/>
            <person name="Cohen D."/>
            <person name="Courty P.E."/>
            <person name="Coutinho P.M."/>
            <person name="Delaruelle C."/>
            <person name="Detter J.C."/>
            <person name="Deveau A."/>
            <person name="DiFazio S."/>
            <person name="Duplessis S."/>
            <person name="Fraissinet-Tachet L."/>
            <person name="Lucic E."/>
            <person name="Frey-Klett P."/>
            <person name="Fourrey C."/>
            <person name="Feussner I."/>
            <person name="Gay G."/>
            <person name="Grimwood J."/>
            <person name="Hoegger P.J."/>
            <person name="Jain P."/>
            <person name="Kilaru S."/>
            <person name="Labbe J."/>
            <person name="Lin Y.C."/>
            <person name="Legue V."/>
            <person name="Le Tacon F."/>
            <person name="Marmeisse R."/>
            <person name="Melayah D."/>
            <person name="Montanini B."/>
            <person name="Muratet M."/>
            <person name="Nehls U."/>
            <person name="Niculita-Hirzel H."/>
            <person name="Oudot-Le Secq M.P."/>
            <person name="Peter M."/>
            <person name="Quesneville H."/>
            <person name="Rajashekar B."/>
            <person name="Reich M."/>
            <person name="Rouhier N."/>
            <person name="Schmutz J."/>
            <person name="Yin T."/>
            <person name="Chalot M."/>
            <person name="Henrissat B."/>
            <person name="Kuees U."/>
            <person name="Lucas S."/>
            <person name="Van de Peer Y."/>
            <person name="Podila G.K."/>
            <person name="Polle A."/>
            <person name="Pukkila P.J."/>
            <person name="Richardson P.M."/>
            <person name="Rouze P."/>
            <person name="Sanders I.R."/>
            <person name="Stajich J.E."/>
            <person name="Tunlid A."/>
            <person name="Tuskan G."/>
            <person name="Grigoriev I.V."/>
        </authorList>
    </citation>
    <scope>NUCLEOTIDE SEQUENCE [LARGE SCALE GENOMIC DNA]</scope>
    <source>
        <strain evidence="3">S238N-H82 / ATCC MYA-4686</strain>
    </source>
</reference>
<proteinExistence type="predicted"/>
<dbReference type="InParanoid" id="B0E3F8"/>
<accession>B0E3F8</accession>
<keyword evidence="3" id="KW-1185">Reference proteome</keyword>